<keyword evidence="3" id="KW-1185">Reference proteome</keyword>
<dbReference type="AlphaFoldDB" id="A0A0E0QZF3"/>
<sequence length="60" mass="6302">MFEGASSIILGWLAGAQQLLLSCSAALVIVVVVIGVVAIVVVGQLEQKGQRSYDQQRTST</sequence>
<evidence type="ECO:0000313" key="3">
    <source>
        <dbReference type="Proteomes" id="UP000008022"/>
    </source>
</evidence>
<dbReference type="Gramene" id="ORUFI10G11310.1">
    <property type="protein sequence ID" value="ORUFI10G11310.1"/>
    <property type="gene ID" value="ORUFI10G11310"/>
</dbReference>
<dbReference type="Proteomes" id="UP000008022">
    <property type="component" value="Unassembled WGS sequence"/>
</dbReference>
<organism evidence="2 3">
    <name type="scientific">Oryza rufipogon</name>
    <name type="common">Brownbeard rice</name>
    <name type="synonym">Asian wild rice</name>
    <dbReference type="NCBI Taxonomy" id="4529"/>
    <lineage>
        <taxon>Eukaryota</taxon>
        <taxon>Viridiplantae</taxon>
        <taxon>Streptophyta</taxon>
        <taxon>Embryophyta</taxon>
        <taxon>Tracheophyta</taxon>
        <taxon>Spermatophyta</taxon>
        <taxon>Magnoliopsida</taxon>
        <taxon>Liliopsida</taxon>
        <taxon>Poales</taxon>
        <taxon>Poaceae</taxon>
        <taxon>BOP clade</taxon>
        <taxon>Oryzoideae</taxon>
        <taxon>Oryzeae</taxon>
        <taxon>Oryzinae</taxon>
        <taxon>Oryza</taxon>
    </lineage>
</organism>
<reference evidence="3" key="1">
    <citation type="submission" date="2013-06" db="EMBL/GenBank/DDBJ databases">
        <authorList>
            <person name="Zhao Q."/>
        </authorList>
    </citation>
    <scope>NUCLEOTIDE SEQUENCE</scope>
    <source>
        <strain evidence="3">cv. W1943</strain>
    </source>
</reference>
<evidence type="ECO:0000256" key="1">
    <source>
        <dbReference type="SAM" id="Phobius"/>
    </source>
</evidence>
<keyword evidence="1" id="KW-0812">Transmembrane</keyword>
<keyword evidence="1" id="KW-0472">Membrane</keyword>
<reference evidence="2" key="2">
    <citation type="submission" date="2015-06" db="UniProtKB">
        <authorList>
            <consortium name="EnsemblPlants"/>
        </authorList>
    </citation>
    <scope>IDENTIFICATION</scope>
</reference>
<dbReference type="HOGENOM" id="CLU_2945801_0_0_1"/>
<keyword evidence="1" id="KW-1133">Transmembrane helix</keyword>
<name>A0A0E0QZF3_ORYRU</name>
<evidence type="ECO:0000313" key="2">
    <source>
        <dbReference type="EnsemblPlants" id="ORUFI10G11310.1"/>
    </source>
</evidence>
<feature type="transmembrane region" description="Helical" evidence="1">
    <location>
        <begin position="19"/>
        <end position="42"/>
    </location>
</feature>
<dbReference type="EnsemblPlants" id="ORUFI10G11310.1">
    <property type="protein sequence ID" value="ORUFI10G11310.1"/>
    <property type="gene ID" value="ORUFI10G11310"/>
</dbReference>
<proteinExistence type="predicted"/>
<accession>A0A0E0QZF3</accession>
<protein>
    <submittedName>
        <fullName evidence="2">Uncharacterized protein</fullName>
    </submittedName>
</protein>